<dbReference type="Gene3D" id="1.20.1530.20">
    <property type="match status" value="1"/>
</dbReference>
<feature type="transmembrane region" description="Helical" evidence="8">
    <location>
        <begin position="6"/>
        <end position="24"/>
    </location>
</feature>
<feature type="transmembrane region" description="Helical" evidence="8">
    <location>
        <begin position="101"/>
        <end position="123"/>
    </location>
</feature>
<keyword evidence="7 8" id="KW-0472">Membrane</keyword>
<evidence type="ECO:0000313" key="10">
    <source>
        <dbReference type="Proteomes" id="UP001519343"/>
    </source>
</evidence>
<dbReference type="RefSeq" id="WP_209807836.1">
    <property type="nucleotide sequence ID" value="NZ_JAGGKT010000001.1"/>
</dbReference>
<evidence type="ECO:0000256" key="7">
    <source>
        <dbReference type="ARBA" id="ARBA00023136"/>
    </source>
</evidence>
<comment type="caution">
    <text evidence="9">The sequence shown here is derived from an EMBL/GenBank/DDBJ whole genome shotgun (WGS) entry which is preliminary data.</text>
</comment>
<feature type="transmembrane region" description="Helical" evidence="8">
    <location>
        <begin position="67"/>
        <end position="89"/>
    </location>
</feature>
<proteinExistence type="inferred from homology"/>
<organism evidence="9 10">
    <name type="scientific">Ammoniphilus resinae</name>
    <dbReference type="NCBI Taxonomy" id="861532"/>
    <lineage>
        <taxon>Bacteria</taxon>
        <taxon>Bacillati</taxon>
        <taxon>Bacillota</taxon>
        <taxon>Bacilli</taxon>
        <taxon>Bacillales</taxon>
        <taxon>Paenibacillaceae</taxon>
        <taxon>Aneurinibacillus group</taxon>
        <taxon>Ammoniphilus</taxon>
    </lineage>
</organism>
<feature type="transmembrane region" description="Helical" evidence="8">
    <location>
        <begin position="129"/>
        <end position="151"/>
    </location>
</feature>
<evidence type="ECO:0000256" key="5">
    <source>
        <dbReference type="ARBA" id="ARBA00022692"/>
    </source>
</evidence>
<keyword evidence="3" id="KW-0813">Transport</keyword>
<dbReference type="PANTHER" id="PTHR36838">
    <property type="entry name" value="AUXIN EFFLUX CARRIER FAMILY PROTEIN"/>
    <property type="match status" value="1"/>
</dbReference>
<evidence type="ECO:0000313" key="9">
    <source>
        <dbReference type="EMBL" id="MBP1930109.1"/>
    </source>
</evidence>
<protein>
    <submittedName>
        <fullName evidence="9">Permease</fullName>
    </submittedName>
</protein>
<gene>
    <name evidence="9" type="ORF">J2Z37_000096</name>
</gene>
<comment type="subcellular location">
    <subcellularLocation>
        <location evidence="1">Cell membrane</location>
        <topology evidence="1">Multi-pass membrane protein</topology>
    </subcellularLocation>
</comment>
<evidence type="ECO:0000256" key="8">
    <source>
        <dbReference type="SAM" id="Phobius"/>
    </source>
</evidence>
<keyword evidence="10" id="KW-1185">Reference proteome</keyword>
<name>A0ABS4GIQ4_9BACL</name>
<dbReference type="EMBL" id="JAGGKT010000001">
    <property type="protein sequence ID" value="MBP1930109.1"/>
    <property type="molecule type" value="Genomic_DNA"/>
</dbReference>
<dbReference type="InterPro" id="IPR038770">
    <property type="entry name" value="Na+/solute_symporter_sf"/>
</dbReference>
<evidence type="ECO:0000256" key="1">
    <source>
        <dbReference type="ARBA" id="ARBA00004651"/>
    </source>
</evidence>
<feature type="transmembrane region" description="Helical" evidence="8">
    <location>
        <begin position="228"/>
        <end position="248"/>
    </location>
</feature>
<dbReference type="PANTHER" id="PTHR36838:SF3">
    <property type="entry name" value="TRANSPORTER AUXIN EFFLUX CARRIER EC FAMILY"/>
    <property type="match status" value="1"/>
</dbReference>
<accession>A0ABS4GIQ4</accession>
<keyword evidence="6 8" id="KW-1133">Transmembrane helix</keyword>
<comment type="similarity">
    <text evidence="2">Belongs to the auxin efflux carrier (TC 2.A.69) family.</text>
</comment>
<dbReference type="Proteomes" id="UP001519343">
    <property type="component" value="Unassembled WGS sequence"/>
</dbReference>
<evidence type="ECO:0000256" key="6">
    <source>
        <dbReference type="ARBA" id="ARBA00022989"/>
    </source>
</evidence>
<feature type="transmembrane region" description="Helical" evidence="8">
    <location>
        <begin position="287"/>
        <end position="313"/>
    </location>
</feature>
<feature type="transmembrane region" description="Helical" evidence="8">
    <location>
        <begin position="36"/>
        <end position="55"/>
    </location>
</feature>
<dbReference type="InterPro" id="IPR004776">
    <property type="entry name" value="Mem_transp_PIN-like"/>
</dbReference>
<dbReference type="Pfam" id="PF03547">
    <property type="entry name" value="Mem_trans"/>
    <property type="match status" value="1"/>
</dbReference>
<sequence length="314" mass="34672">MDISVVVTSITVMGLLMLIGSVFAYKVHITEETKQVLIQIIINIGIPSIILNGVFKTESMDLLLRHVYIVFGLSIVFHTLALFISWMFAKLFRFESIFAKKMAILCAFGNTGFIGIPICTTLFGPSGGLLAAIFDAGIDIVFFTIVVFMLQSGARFDIRQFKALLNLPVLAIVVGLSIAFIGYEPPAFVKQLAGMLSGLVTPLAMLYTGMLLPPLFRQQKMFFYPQIGFPLAMRLLIIPILTMFALSLTPIDPLIKNLITILSAMPTLMMAAILFSRYTSGDEDKAVLTTVYSTVLSLLTLPFISFLVVWWGMV</sequence>
<feature type="transmembrane region" description="Helical" evidence="8">
    <location>
        <begin position="254"/>
        <end position="275"/>
    </location>
</feature>
<evidence type="ECO:0000256" key="2">
    <source>
        <dbReference type="ARBA" id="ARBA00010145"/>
    </source>
</evidence>
<feature type="transmembrane region" description="Helical" evidence="8">
    <location>
        <begin position="163"/>
        <end position="183"/>
    </location>
</feature>
<feature type="transmembrane region" description="Helical" evidence="8">
    <location>
        <begin position="195"/>
        <end position="216"/>
    </location>
</feature>
<keyword evidence="5 8" id="KW-0812">Transmembrane</keyword>
<evidence type="ECO:0000256" key="4">
    <source>
        <dbReference type="ARBA" id="ARBA00022475"/>
    </source>
</evidence>
<evidence type="ECO:0000256" key="3">
    <source>
        <dbReference type="ARBA" id="ARBA00022448"/>
    </source>
</evidence>
<reference evidence="9 10" key="1">
    <citation type="submission" date="2021-03" db="EMBL/GenBank/DDBJ databases">
        <title>Genomic Encyclopedia of Type Strains, Phase IV (KMG-IV): sequencing the most valuable type-strain genomes for metagenomic binning, comparative biology and taxonomic classification.</title>
        <authorList>
            <person name="Goeker M."/>
        </authorList>
    </citation>
    <scope>NUCLEOTIDE SEQUENCE [LARGE SCALE GENOMIC DNA]</scope>
    <source>
        <strain evidence="9 10">DSM 24738</strain>
    </source>
</reference>
<keyword evidence="4" id="KW-1003">Cell membrane</keyword>